<keyword evidence="1" id="KW-0812">Transmembrane</keyword>
<proteinExistence type="predicted"/>
<dbReference type="Proteomes" id="UP000178870">
    <property type="component" value="Unassembled WGS sequence"/>
</dbReference>
<evidence type="ECO:0000313" key="3">
    <source>
        <dbReference type="Proteomes" id="UP000178870"/>
    </source>
</evidence>
<feature type="transmembrane region" description="Helical" evidence="1">
    <location>
        <begin position="285"/>
        <end position="302"/>
    </location>
</feature>
<feature type="transmembrane region" description="Helical" evidence="1">
    <location>
        <begin position="147"/>
        <end position="176"/>
    </location>
</feature>
<dbReference type="AlphaFoldDB" id="A0A1F7YWJ1"/>
<name>A0A1F7YWJ1_9BACT</name>
<feature type="transmembrane region" description="Helical" evidence="1">
    <location>
        <begin position="308"/>
        <end position="326"/>
    </location>
</feature>
<keyword evidence="1" id="KW-0472">Membrane</keyword>
<evidence type="ECO:0008006" key="4">
    <source>
        <dbReference type="Google" id="ProtNLM"/>
    </source>
</evidence>
<feature type="transmembrane region" description="Helical" evidence="1">
    <location>
        <begin position="78"/>
        <end position="98"/>
    </location>
</feature>
<dbReference type="EMBL" id="MGGP01000028">
    <property type="protein sequence ID" value="OGM31289.1"/>
    <property type="molecule type" value="Genomic_DNA"/>
</dbReference>
<feature type="transmembrane region" description="Helical" evidence="1">
    <location>
        <begin position="110"/>
        <end position="135"/>
    </location>
</feature>
<gene>
    <name evidence="2" type="ORF">A2803_03800</name>
</gene>
<feature type="transmembrane region" description="Helical" evidence="1">
    <location>
        <begin position="7"/>
        <end position="27"/>
    </location>
</feature>
<sequence>MKKLNRFEIALTGIILMHVLVLLKGFFFPYPELFVYPYLTNIGLMPYVQILDQHFPGLMFFPINLANIGFVTPDHFRVLQIGTIIALHILIYKIGFSLTDSKKTALLGNILYFIIHPFLEGNVVWIDNFIPLLLLPAFYFLAEKKRIFWAGLLLGLAILLKQVVIPTSILIFLWLWFTDKKLTRSFFLGIAIPVTILVFYIFSKGLLNDFIYWTYTFNISTFAQMGRKYPTFRQLLAMGVLYFPAILVSLYGFISRKRELSLLSLMLFGSLLFAYARFDYVHLQPSLPFAILAIVYFFGRISEKVSKNLFILYLLPLVWLTTRFYMTSIGDKVNFFGSTEYNVADKIIELTDPGDPIFMYGTLPHMYQMTSTRPSGNIFVFHFPWFMKIAEDKVLNGLQSDPPRVVVQQKSASIDDYYLYDYMQKIEKYVSENYEKIEEVEGVEILVPKR</sequence>
<feature type="transmembrane region" description="Helical" evidence="1">
    <location>
        <begin position="260"/>
        <end position="278"/>
    </location>
</feature>
<accession>A0A1F7YWJ1</accession>
<protein>
    <recommendedName>
        <fullName evidence="4">Glycosyltransferase RgtA/B/C/D-like domain-containing protein</fullName>
    </recommendedName>
</protein>
<comment type="caution">
    <text evidence="2">The sequence shown here is derived from an EMBL/GenBank/DDBJ whole genome shotgun (WGS) entry which is preliminary data.</text>
</comment>
<evidence type="ECO:0000313" key="2">
    <source>
        <dbReference type="EMBL" id="OGM31289.1"/>
    </source>
</evidence>
<reference evidence="2 3" key="1">
    <citation type="journal article" date="2016" name="Nat. Commun.">
        <title>Thousands of microbial genomes shed light on interconnected biogeochemical processes in an aquifer system.</title>
        <authorList>
            <person name="Anantharaman K."/>
            <person name="Brown C.T."/>
            <person name="Hug L.A."/>
            <person name="Sharon I."/>
            <person name="Castelle C.J."/>
            <person name="Probst A.J."/>
            <person name="Thomas B.C."/>
            <person name="Singh A."/>
            <person name="Wilkins M.J."/>
            <person name="Karaoz U."/>
            <person name="Brodie E.L."/>
            <person name="Williams K.H."/>
            <person name="Hubbard S.S."/>
            <person name="Banfield J.F."/>
        </authorList>
    </citation>
    <scope>NUCLEOTIDE SEQUENCE [LARGE SCALE GENOMIC DNA]</scope>
</reference>
<feature type="transmembrane region" description="Helical" evidence="1">
    <location>
        <begin position="182"/>
        <end position="202"/>
    </location>
</feature>
<organism evidence="2 3">
    <name type="scientific">Candidatus Woesebacteria bacterium RIFCSPHIGHO2_01_FULL_44_21</name>
    <dbReference type="NCBI Taxonomy" id="1802503"/>
    <lineage>
        <taxon>Bacteria</taxon>
        <taxon>Candidatus Woeseibacteriota</taxon>
    </lineage>
</organism>
<keyword evidence="1" id="KW-1133">Transmembrane helix</keyword>
<feature type="transmembrane region" description="Helical" evidence="1">
    <location>
        <begin position="235"/>
        <end position="254"/>
    </location>
</feature>
<evidence type="ECO:0000256" key="1">
    <source>
        <dbReference type="SAM" id="Phobius"/>
    </source>
</evidence>